<dbReference type="SUPFAM" id="SSF100939">
    <property type="entry name" value="SPOC domain-like"/>
    <property type="match status" value="1"/>
</dbReference>
<evidence type="ECO:0000256" key="8">
    <source>
        <dbReference type="ARBA" id="ARBA00023002"/>
    </source>
</evidence>
<dbReference type="Gene3D" id="3.40.50.410">
    <property type="entry name" value="von Willebrand factor, type A domain"/>
    <property type="match status" value="1"/>
</dbReference>
<dbReference type="InterPro" id="IPR050910">
    <property type="entry name" value="JMJD6_ArgDemeth/LysHydrox"/>
</dbReference>
<evidence type="ECO:0000313" key="18">
    <source>
        <dbReference type="EMBL" id="RQM23027.1"/>
    </source>
</evidence>
<evidence type="ECO:0000256" key="12">
    <source>
        <dbReference type="ARBA" id="ARBA00023204"/>
    </source>
</evidence>
<dbReference type="GO" id="GO:0016787">
    <property type="term" value="F:hydrolase activity"/>
    <property type="evidence" value="ECO:0007669"/>
    <property type="project" value="UniProtKB-KW"/>
</dbReference>
<dbReference type="PROSITE" id="PS51184">
    <property type="entry name" value="JMJC"/>
    <property type="match status" value="1"/>
</dbReference>
<dbReference type="GO" id="GO:0016491">
    <property type="term" value="F:oxidoreductase activity"/>
    <property type="evidence" value="ECO:0007669"/>
    <property type="project" value="UniProtKB-KW"/>
</dbReference>
<dbReference type="Pfam" id="PF13621">
    <property type="entry name" value="Cupin_8"/>
    <property type="match status" value="1"/>
</dbReference>
<keyword evidence="12" id="KW-0234">DNA repair</keyword>
<evidence type="ECO:0000256" key="7">
    <source>
        <dbReference type="ARBA" id="ARBA00022840"/>
    </source>
</evidence>
<comment type="caution">
    <text evidence="18">The sequence shown here is derived from an EMBL/GenBank/DDBJ whole genome shotgun (WGS) entry which is preliminary data.</text>
</comment>
<dbReference type="InterPro" id="IPR041667">
    <property type="entry name" value="Cupin_8"/>
</dbReference>
<dbReference type="SUPFAM" id="SSF81383">
    <property type="entry name" value="F-box domain"/>
    <property type="match status" value="1"/>
</dbReference>
<name>A0A3R7X002_APHAT</name>
<dbReference type="PROSITE" id="PS50234">
    <property type="entry name" value="VWFA"/>
    <property type="match status" value="1"/>
</dbReference>
<evidence type="ECO:0000256" key="14">
    <source>
        <dbReference type="SAM" id="MobiDB-lite"/>
    </source>
</evidence>
<dbReference type="GO" id="GO:0004386">
    <property type="term" value="F:helicase activity"/>
    <property type="evidence" value="ECO:0007669"/>
    <property type="project" value="UniProtKB-KW"/>
</dbReference>
<dbReference type="InterPro" id="IPR003347">
    <property type="entry name" value="JmjC_dom"/>
</dbReference>
<dbReference type="SMART" id="SM00558">
    <property type="entry name" value="JmjC"/>
    <property type="match status" value="1"/>
</dbReference>
<evidence type="ECO:0000256" key="1">
    <source>
        <dbReference type="ARBA" id="ARBA00004123"/>
    </source>
</evidence>
<evidence type="ECO:0000256" key="2">
    <source>
        <dbReference type="ARBA" id="ARBA00022723"/>
    </source>
</evidence>
<dbReference type="Pfam" id="PF12937">
    <property type="entry name" value="F-box-like"/>
    <property type="match status" value="1"/>
</dbReference>
<protein>
    <recommendedName>
        <fullName evidence="20">JmjC domain-containing protein</fullName>
    </recommendedName>
</protein>
<evidence type="ECO:0000313" key="19">
    <source>
        <dbReference type="Proteomes" id="UP000284702"/>
    </source>
</evidence>
<dbReference type="InterPro" id="IPR005161">
    <property type="entry name" value="Ku_N"/>
</dbReference>
<evidence type="ECO:0000256" key="10">
    <source>
        <dbReference type="ARBA" id="ARBA00023125"/>
    </source>
</evidence>
<dbReference type="Gene3D" id="2.60.120.650">
    <property type="entry name" value="Cupin"/>
    <property type="match status" value="1"/>
</dbReference>
<dbReference type="GO" id="GO:0000987">
    <property type="term" value="F:cis-regulatory region sequence-specific DNA binding"/>
    <property type="evidence" value="ECO:0007669"/>
    <property type="project" value="TreeGrafter"/>
</dbReference>
<evidence type="ECO:0000256" key="4">
    <source>
        <dbReference type="ARBA" id="ARBA00022763"/>
    </source>
</evidence>
<comment type="subcellular location">
    <subcellularLocation>
        <location evidence="1">Nucleus</location>
    </subcellularLocation>
</comment>
<dbReference type="GO" id="GO:0046872">
    <property type="term" value="F:metal ion binding"/>
    <property type="evidence" value="ECO:0007669"/>
    <property type="project" value="UniProtKB-KW"/>
</dbReference>
<evidence type="ECO:0008006" key="20">
    <source>
        <dbReference type="Google" id="ProtNLM"/>
    </source>
</evidence>
<keyword evidence="7" id="KW-0067">ATP-binding</keyword>
<dbReference type="PANTHER" id="PTHR12480">
    <property type="entry name" value="ARGININE DEMETHYLASE AND LYSYL-HYDROXYLASE JMJD"/>
    <property type="match status" value="1"/>
</dbReference>
<dbReference type="GO" id="GO:0005634">
    <property type="term" value="C:nucleus"/>
    <property type="evidence" value="ECO:0007669"/>
    <property type="project" value="UniProtKB-SubCell"/>
</dbReference>
<evidence type="ECO:0000259" key="15">
    <source>
        <dbReference type="PROSITE" id="PS50181"/>
    </source>
</evidence>
<keyword evidence="11" id="KW-0233">DNA recombination</keyword>
<evidence type="ECO:0000259" key="17">
    <source>
        <dbReference type="PROSITE" id="PS51184"/>
    </source>
</evidence>
<keyword evidence="13" id="KW-0539">Nucleus</keyword>
<proteinExistence type="predicted"/>
<dbReference type="SUPFAM" id="SSF53300">
    <property type="entry name" value="vWA-like"/>
    <property type="match status" value="1"/>
</dbReference>
<keyword evidence="10" id="KW-0238">DNA-binding</keyword>
<organism evidence="18 19">
    <name type="scientific">Aphanomyces astaci</name>
    <name type="common">Crayfish plague agent</name>
    <dbReference type="NCBI Taxonomy" id="112090"/>
    <lineage>
        <taxon>Eukaryota</taxon>
        <taxon>Sar</taxon>
        <taxon>Stramenopiles</taxon>
        <taxon>Oomycota</taxon>
        <taxon>Saprolegniomycetes</taxon>
        <taxon>Saprolegniales</taxon>
        <taxon>Verrucalvaceae</taxon>
        <taxon>Aphanomyces</taxon>
    </lineage>
</organism>
<keyword evidence="5" id="KW-0378">Hydrolase</keyword>
<dbReference type="InterPro" id="IPR036465">
    <property type="entry name" value="vWFA_dom_sf"/>
</dbReference>
<dbReference type="Gene3D" id="2.40.290.10">
    <property type="match status" value="1"/>
</dbReference>
<dbReference type="AlphaFoldDB" id="A0A3R7X002"/>
<dbReference type="GO" id="GO:0006310">
    <property type="term" value="P:DNA recombination"/>
    <property type="evidence" value="ECO:0007669"/>
    <property type="project" value="UniProtKB-KW"/>
</dbReference>
<dbReference type="SMART" id="SM00256">
    <property type="entry name" value="FBOX"/>
    <property type="match status" value="1"/>
</dbReference>
<dbReference type="InterPro" id="IPR001810">
    <property type="entry name" value="F-box_dom"/>
</dbReference>
<dbReference type="InterPro" id="IPR006164">
    <property type="entry name" value="DNA_bd_Ku70/Ku80"/>
</dbReference>
<keyword evidence="8" id="KW-0560">Oxidoreductase</keyword>
<keyword evidence="9" id="KW-0408">Iron</keyword>
<evidence type="ECO:0000256" key="11">
    <source>
        <dbReference type="ARBA" id="ARBA00023172"/>
    </source>
</evidence>
<gene>
    <name evidence="18" type="ORF">B5M09_003105</name>
</gene>
<keyword evidence="4" id="KW-0227">DNA damage</keyword>
<dbReference type="SUPFAM" id="SSF51197">
    <property type="entry name" value="Clavaminate synthase-like"/>
    <property type="match status" value="1"/>
</dbReference>
<evidence type="ECO:0000256" key="13">
    <source>
        <dbReference type="ARBA" id="ARBA00023242"/>
    </source>
</evidence>
<dbReference type="Pfam" id="PF03731">
    <property type="entry name" value="Ku_N"/>
    <property type="match status" value="1"/>
</dbReference>
<keyword evidence="6" id="KW-0347">Helicase</keyword>
<dbReference type="Gene3D" id="1.20.1280.50">
    <property type="match status" value="1"/>
</dbReference>
<accession>A0A3R7X002</accession>
<dbReference type="EMBL" id="MZMZ02003050">
    <property type="protein sequence ID" value="RQM23027.1"/>
    <property type="molecule type" value="Genomic_DNA"/>
</dbReference>
<sequence>MVNKRPRTDGDTAAPVLPQQGASCAEAPKEKSTTRLQHPLGVKPWGNSFNDMDKGIKPCRPNGLGRLHNLPDTILHAIFSCLDPISLGLTSTTSRAWYVFCYHDEFWRTLVLVEFGGDFVARPTWRESYIATSASAILTRPTSRVSVQGFYSDLLFQPFYCAQTPLTLLSAASMLKSNTIPRVDGATLSVADFKATYEQPNLPVILTNVVTTWPALSQWTDEYLADTCQATPFYAGGFAMSIAKYTEYSRTLRDDQPLFIFDKHFAETVPQLAADYTVPPFFHDDLFPLLGASERPDYRWLIFGPEGSGSSFHIDPNSTCAWNAVLRGRKKWIMFPPDVVPPGVHPSEDGGEVSTPVSVMEWFITFYPQLKSLKDPATGGPRHLEGMCAAGEMIFVPRGWWHIVLNLDESLAITQNYVSPSNVQQVLEFLHDKPDQVSGLDDETKRPLLYAKFRAALELHHPEIVATFDESRRQKPKKSKWASLVIGSTTDEDGASEAIMIVLDASVAMRSPLAEVTRKVEVGSRFEAAKSAIQGIVNQKLLFRKNDEVGIVMYGTEGTDNQLNADDDNSYKHVTVVSSVAPVTIDLAKQVLAMEAASVETPADVLDGIIVALDLMIRRTDNKKYDKRLVVITDAATRINNPSDMEVVCTMIQNLDVHLQIMCVPIMCANPTTKMRGNLEFGDAMSIPVYVFAKVLEATIPSLQKESQVAKQSTTYAEDDAPGKVRMERTSFAPIPFSTADQAALKLLTTRGLKVLGFVDKSQWKHGLGMTGTDAVFGDFTKPKAQEAIHALSTAMHAEGKFALARFIRVANAAPKVVAFHLREDRTLFEPALAAIHAFDKAFQLKEAAKAKDHKKKSFWSDVSIGDTKPADVPVADGGGGDDNDDGELDLDIHRTTLFNAFLHRVKAEFGPSNGPVWQLLVEHHVTLLSTRDDPSCDTSIREAESFLLPDAQVKDEPTGGAEVVDAGQDDESDLFADLE</sequence>
<dbReference type="VEuPathDB" id="FungiDB:H257_08842"/>
<keyword evidence="19" id="KW-1185">Reference proteome</keyword>
<evidence type="ECO:0000256" key="6">
    <source>
        <dbReference type="ARBA" id="ARBA00022806"/>
    </source>
</evidence>
<dbReference type="InterPro" id="IPR016194">
    <property type="entry name" value="SPOC-like_C_dom_sf"/>
</dbReference>
<feature type="domain" description="JmjC" evidence="17">
    <location>
        <begin position="267"/>
        <end position="434"/>
    </location>
</feature>
<dbReference type="VEuPathDB" id="FungiDB:H257_05819"/>
<dbReference type="InterPro" id="IPR036047">
    <property type="entry name" value="F-box-like_dom_sf"/>
</dbReference>
<dbReference type="GO" id="GO:0006303">
    <property type="term" value="P:double-strand break repair via nonhomologous end joining"/>
    <property type="evidence" value="ECO:0007669"/>
    <property type="project" value="InterPro"/>
</dbReference>
<dbReference type="Proteomes" id="UP000284702">
    <property type="component" value="Unassembled WGS sequence"/>
</dbReference>
<feature type="region of interest" description="Disordered" evidence="14">
    <location>
        <begin position="1"/>
        <end position="36"/>
    </location>
</feature>
<evidence type="ECO:0000256" key="5">
    <source>
        <dbReference type="ARBA" id="ARBA00022801"/>
    </source>
</evidence>
<dbReference type="GO" id="GO:0005524">
    <property type="term" value="F:ATP binding"/>
    <property type="evidence" value="ECO:0007669"/>
    <property type="project" value="UniProtKB-KW"/>
</dbReference>
<feature type="domain" description="VWFA" evidence="16">
    <location>
        <begin position="498"/>
        <end position="666"/>
    </location>
</feature>
<dbReference type="FunFam" id="2.60.120.650:FF:000045">
    <property type="entry name" value="F-box protein At1g78280"/>
    <property type="match status" value="1"/>
</dbReference>
<feature type="region of interest" description="Disordered" evidence="14">
    <location>
        <begin position="948"/>
        <end position="980"/>
    </location>
</feature>
<feature type="compositionally biased region" description="Basic and acidic residues" evidence="14">
    <location>
        <begin position="1"/>
        <end position="10"/>
    </location>
</feature>
<dbReference type="PROSITE" id="PS50181">
    <property type="entry name" value="FBOX"/>
    <property type="match status" value="1"/>
</dbReference>
<dbReference type="Pfam" id="PF02735">
    <property type="entry name" value="Ku"/>
    <property type="match status" value="1"/>
</dbReference>
<evidence type="ECO:0000259" key="16">
    <source>
        <dbReference type="PROSITE" id="PS50234"/>
    </source>
</evidence>
<evidence type="ECO:0000256" key="3">
    <source>
        <dbReference type="ARBA" id="ARBA00022741"/>
    </source>
</evidence>
<feature type="domain" description="F-box" evidence="15">
    <location>
        <begin position="64"/>
        <end position="110"/>
    </location>
</feature>
<dbReference type="PANTHER" id="PTHR12480:SF21">
    <property type="entry name" value="JMJC DOMAIN-CONTAINING PROTEIN 8"/>
    <property type="match status" value="1"/>
</dbReference>
<keyword evidence="2" id="KW-0479">Metal-binding</keyword>
<evidence type="ECO:0000256" key="9">
    <source>
        <dbReference type="ARBA" id="ARBA00023004"/>
    </source>
</evidence>
<reference evidence="18" key="1">
    <citation type="submission" date="2018-07" db="EMBL/GenBank/DDBJ databases">
        <title>Annotation of Aphanomyces astaci genome assembly.</title>
        <authorList>
            <person name="Studholme D.J."/>
        </authorList>
    </citation>
    <scope>NUCLEOTIDE SEQUENCE [LARGE SCALE GENOMIC DNA]</scope>
    <source>
        <strain evidence="18">Pc</strain>
    </source>
</reference>
<feature type="compositionally biased region" description="Acidic residues" evidence="14">
    <location>
        <begin position="968"/>
        <end position="980"/>
    </location>
</feature>
<dbReference type="InterPro" id="IPR002035">
    <property type="entry name" value="VWF_A"/>
</dbReference>
<keyword evidence="3" id="KW-0547">Nucleotide-binding</keyword>